<dbReference type="Proteomes" id="UP000694620">
    <property type="component" value="Chromosome 5"/>
</dbReference>
<dbReference type="InterPro" id="IPR001680">
    <property type="entry name" value="WD40_rpt"/>
</dbReference>
<name>A0A8C4RN05_ERPCA</name>
<dbReference type="InterPro" id="IPR056150">
    <property type="entry name" value="WD40_CDC20-Fz"/>
</dbReference>
<dbReference type="GO" id="GO:1905786">
    <property type="term" value="P:positive regulation of anaphase-promoting complex-dependent catabolic process"/>
    <property type="evidence" value="ECO:0007669"/>
    <property type="project" value="TreeGrafter"/>
</dbReference>
<organism evidence="6 7">
    <name type="scientific">Erpetoichthys calabaricus</name>
    <name type="common">Rope fish</name>
    <name type="synonym">Calamoichthys calabaricus</name>
    <dbReference type="NCBI Taxonomy" id="27687"/>
    <lineage>
        <taxon>Eukaryota</taxon>
        <taxon>Metazoa</taxon>
        <taxon>Chordata</taxon>
        <taxon>Craniata</taxon>
        <taxon>Vertebrata</taxon>
        <taxon>Euteleostomi</taxon>
        <taxon>Actinopterygii</taxon>
        <taxon>Polypteriformes</taxon>
        <taxon>Polypteridae</taxon>
        <taxon>Erpetoichthys</taxon>
    </lineage>
</organism>
<sequence>MSITDSLLVPNLISEPSGALYTCSLFNFLHMFDLFRNVGHRVCQYGFLLKLLLFCFFFTDLNLLDWNAQNSVAIALDASVCIWSTEHCRLMCEIHMNSNSKYASSIAWIKDGSCLAVGTSDGEVQLWDIETRKRLRNMCGHTSVVGALSWNNHILSSGSRLGFIHHYDVRMAHHHIGSLRHTKSISGLKWSPDGCRLASGSSDGILNIWPNDPNTTFRCRPLQSMVHPTAVKAMDWCPWQSEIVAVGGGMTDGVVRVWDINNGNCLRSTETKSQICSLLWLACSKEIVTGHGLPKNQIVRWDFHSLTRKDSFLKSKRGKGYFSRHFLSEVVEKCLGPVCFSLDGPDMIPEREYTSGENPLKSL</sequence>
<reference evidence="6" key="3">
    <citation type="submission" date="2025-09" db="UniProtKB">
        <authorList>
            <consortium name="Ensembl"/>
        </authorList>
    </citation>
    <scope>IDENTIFICATION</scope>
</reference>
<dbReference type="InterPro" id="IPR015943">
    <property type="entry name" value="WD40/YVTN_repeat-like_dom_sf"/>
</dbReference>
<evidence type="ECO:0000256" key="1">
    <source>
        <dbReference type="ARBA" id="ARBA00006445"/>
    </source>
</evidence>
<feature type="repeat" description="WD" evidence="4">
    <location>
        <begin position="249"/>
        <end position="268"/>
    </location>
</feature>
<reference evidence="6" key="1">
    <citation type="submission" date="2021-06" db="EMBL/GenBank/DDBJ databases">
        <authorList>
            <consortium name="Wellcome Sanger Institute Data Sharing"/>
        </authorList>
    </citation>
    <scope>NUCLEOTIDE SEQUENCE [LARGE SCALE GENOMIC DNA]</scope>
</reference>
<reference evidence="6" key="2">
    <citation type="submission" date="2025-08" db="UniProtKB">
        <authorList>
            <consortium name="Ensembl"/>
        </authorList>
    </citation>
    <scope>IDENTIFICATION</scope>
</reference>
<feature type="domain" description="CDC20/Fizzy WD40" evidence="5">
    <location>
        <begin position="61"/>
        <end position="312"/>
    </location>
</feature>
<evidence type="ECO:0000256" key="3">
    <source>
        <dbReference type="ARBA" id="ARBA00022737"/>
    </source>
</evidence>
<evidence type="ECO:0000259" key="5">
    <source>
        <dbReference type="Pfam" id="PF24807"/>
    </source>
</evidence>
<keyword evidence="7" id="KW-1185">Reference proteome</keyword>
<dbReference type="GO" id="GO:0005680">
    <property type="term" value="C:anaphase-promoting complex"/>
    <property type="evidence" value="ECO:0007669"/>
    <property type="project" value="TreeGrafter"/>
</dbReference>
<dbReference type="PANTHER" id="PTHR19918:SF4">
    <property type="entry name" value="CELL DIVISION CYCLE PROTEIN 20 HOMOLOG B"/>
    <property type="match status" value="1"/>
</dbReference>
<evidence type="ECO:0000313" key="7">
    <source>
        <dbReference type="Proteomes" id="UP000694620"/>
    </source>
</evidence>
<accession>A0A8C4RN05</accession>
<dbReference type="SMART" id="SM00320">
    <property type="entry name" value="WD40"/>
    <property type="match status" value="5"/>
</dbReference>
<dbReference type="GO" id="GO:0031145">
    <property type="term" value="P:anaphase-promoting complex-dependent catabolic process"/>
    <property type="evidence" value="ECO:0007669"/>
    <property type="project" value="TreeGrafter"/>
</dbReference>
<proteinExistence type="inferred from homology"/>
<dbReference type="AlphaFoldDB" id="A0A8C4RN05"/>
<feature type="repeat" description="WD" evidence="4">
    <location>
        <begin position="178"/>
        <end position="209"/>
    </location>
</feature>
<evidence type="ECO:0000256" key="4">
    <source>
        <dbReference type="PROSITE-ProRule" id="PRU00221"/>
    </source>
</evidence>
<dbReference type="InterPro" id="IPR033010">
    <property type="entry name" value="Cdc20/Fizzy"/>
</dbReference>
<gene>
    <name evidence="6" type="primary">CDC20B</name>
</gene>
<dbReference type="Gene3D" id="2.130.10.10">
    <property type="entry name" value="YVTN repeat-like/Quinoprotein amine dehydrogenase"/>
    <property type="match status" value="1"/>
</dbReference>
<dbReference type="PANTHER" id="PTHR19918">
    <property type="entry name" value="CELL DIVISION CYCLE 20 CDC20 FIZZY -RELATED"/>
    <property type="match status" value="1"/>
</dbReference>
<evidence type="ECO:0000256" key="2">
    <source>
        <dbReference type="ARBA" id="ARBA00022574"/>
    </source>
</evidence>
<evidence type="ECO:0000313" key="6">
    <source>
        <dbReference type="Ensembl" id="ENSECRP00000004139.1"/>
    </source>
</evidence>
<dbReference type="InterPro" id="IPR036322">
    <property type="entry name" value="WD40_repeat_dom_sf"/>
</dbReference>
<comment type="similarity">
    <text evidence="1">Belongs to the WD repeat CDC20/Fizzy family.</text>
</comment>
<dbReference type="GO" id="GO:1990757">
    <property type="term" value="F:ubiquitin ligase activator activity"/>
    <property type="evidence" value="ECO:0007669"/>
    <property type="project" value="TreeGrafter"/>
</dbReference>
<dbReference type="SUPFAM" id="SSF50978">
    <property type="entry name" value="WD40 repeat-like"/>
    <property type="match status" value="1"/>
</dbReference>
<protein>
    <submittedName>
        <fullName evidence="6">Cell division cycle 20B</fullName>
    </submittedName>
</protein>
<dbReference type="GO" id="GO:0010997">
    <property type="term" value="F:anaphase-promoting complex binding"/>
    <property type="evidence" value="ECO:0007669"/>
    <property type="project" value="InterPro"/>
</dbReference>
<dbReference type="PROSITE" id="PS50082">
    <property type="entry name" value="WD_REPEATS_2"/>
    <property type="match status" value="3"/>
</dbReference>
<feature type="repeat" description="WD" evidence="4">
    <location>
        <begin position="96"/>
        <end position="137"/>
    </location>
</feature>
<keyword evidence="3" id="KW-0677">Repeat</keyword>
<keyword evidence="2 4" id="KW-0853">WD repeat</keyword>
<dbReference type="GeneTree" id="ENSGT00950000183104"/>
<dbReference type="PROSITE" id="PS50294">
    <property type="entry name" value="WD_REPEATS_REGION"/>
    <property type="match status" value="2"/>
</dbReference>
<dbReference type="Pfam" id="PF24807">
    <property type="entry name" value="WD40_CDC20-Fz"/>
    <property type="match status" value="1"/>
</dbReference>
<dbReference type="Ensembl" id="ENSECRT00000004203.1">
    <property type="protein sequence ID" value="ENSECRP00000004139.1"/>
    <property type="gene ID" value="ENSECRG00000002403.1"/>
</dbReference>